<keyword evidence="3" id="KW-1185">Reference proteome</keyword>
<dbReference type="Pfam" id="PF13618">
    <property type="entry name" value="Gluconate_2-dh3"/>
    <property type="match status" value="1"/>
</dbReference>
<evidence type="ECO:0000313" key="2">
    <source>
        <dbReference type="EMBL" id="QNN51898.1"/>
    </source>
</evidence>
<dbReference type="RefSeq" id="WP_187577741.1">
    <property type="nucleotide sequence ID" value="NZ_CP060713.1"/>
</dbReference>
<dbReference type="AlphaFoldDB" id="A0A7G9R8H3"/>
<dbReference type="KEGG" id="nmes:H9L09_15385"/>
<evidence type="ECO:0000256" key="1">
    <source>
        <dbReference type="SAM" id="MobiDB-lite"/>
    </source>
</evidence>
<name>A0A7G9R8H3_9ACTN</name>
<accession>A0A7G9R8H3</accession>
<feature type="region of interest" description="Disordered" evidence="1">
    <location>
        <begin position="1"/>
        <end position="23"/>
    </location>
</feature>
<evidence type="ECO:0000313" key="3">
    <source>
        <dbReference type="Proteomes" id="UP000515947"/>
    </source>
</evidence>
<organism evidence="2 3">
    <name type="scientific">Nocardioides mesophilus</name>
    <dbReference type="NCBI Taxonomy" id="433659"/>
    <lineage>
        <taxon>Bacteria</taxon>
        <taxon>Bacillati</taxon>
        <taxon>Actinomycetota</taxon>
        <taxon>Actinomycetes</taxon>
        <taxon>Propionibacteriales</taxon>
        <taxon>Nocardioidaceae</taxon>
        <taxon>Nocardioides</taxon>
    </lineage>
</organism>
<proteinExistence type="predicted"/>
<reference evidence="2 3" key="1">
    <citation type="submission" date="2020-08" db="EMBL/GenBank/DDBJ databases">
        <title>Genome sequence of Nocardioides mesophilus KACC 16243T.</title>
        <authorList>
            <person name="Hyun D.-W."/>
            <person name="Bae J.-W."/>
        </authorList>
    </citation>
    <scope>NUCLEOTIDE SEQUENCE [LARGE SCALE GENOMIC DNA]</scope>
    <source>
        <strain evidence="2 3">KACC 16243</strain>
    </source>
</reference>
<protein>
    <submittedName>
        <fullName evidence="2">Gluconate 2-dehydrogenase subunit 3 family protein</fullName>
    </submittedName>
</protein>
<dbReference type="Proteomes" id="UP000515947">
    <property type="component" value="Chromosome"/>
</dbReference>
<sequence>MSGGDRQSGVVPGGEPSRFPGFDVLDQAPAWDRVTTGVVLARLGPMPPLRHFTPEQEAVARPLLDLILDQHDEPRVPVFEMIDQRLAELSTDGWRYEDLPPDPEAWSASVEALDADARTTTGRGYADCTHEEQQRLLQSVLDRSDQPWHGMRADRVWSLWSRYACTAFYSHPWAWNEIGFSGPAYPAATRTAGSAAASRSRPR</sequence>
<gene>
    <name evidence="2" type="ORF">H9L09_15385</name>
</gene>
<dbReference type="InterPro" id="IPR027056">
    <property type="entry name" value="Gluconate_2DH_su3"/>
</dbReference>
<dbReference type="EMBL" id="CP060713">
    <property type="protein sequence ID" value="QNN51898.1"/>
    <property type="molecule type" value="Genomic_DNA"/>
</dbReference>